<evidence type="ECO:0000256" key="8">
    <source>
        <dbReference type="ARBA" id="ARBA00023170"/>
    </source>
</evidence>
<dbReference type="SMART" id="SM00079">
    <property type="entry name" value="PBPe"/>
    <property type="match status" value="1"/>
</dbReference>
<keyword evidence="5" id="KW-0770">Synapse</keyword>
<dbReference type="AlphaFoldDB" id="A0A815SES2"/>
<evidence type="ECO:0000256" key="4">
    <source>
        <dbReference type="ARBA" id="ARBA00022989"/>
    </source>
</evidence>
<dbReference type="PRINTS" id="PR00248">
    <property type="entry name" value="GPCRMGR"/>
</dbReference>
<dbReference type="EMBL" id="CAJOBB010001816">
    <property type="protein sequence ID" value="CAF3907279.1"/>
    <property type="molecule type" value="Genomic_DNA"/>
</dbReference>
<keyword evidence="6" id="KW-0406">Ion transport</keyword>
<reference evidence="15" key="1">
    <citation type="submission" date="2021-02" db="EMBL/GenBank/DDBJ databases">
        <authorList>
            <person name="Nowell W R."/>
        </authorList>
    </citation>
    <scope>NUCLEOTIDE SEQUENCE</scope>
</reference>
<gene>
    <name evidence="15" type="ORF">IZO911_LOCUS44498</name>
    <name evidence="16" type="ORF">KXQ929_LOCUS23151</name>
</gene>
<dbReference type="Proteomes" id="UP000663860">
    <property type="component" value="Unassembled WGS sequence"/>
</dbReference>
<evidence type="ECO:0000256" key="7">
    <source>
        <dbReference type="ARBA" id="ARBA00023136"/>
    </source>
</evidence>
<dbReference type="GO" id="GO:0004930">
    <property type="term" value="F:G protein-coupled receptor activity"/>
    <property type="evidence" value="ECO:0007669"/>
    <property type="project" value="InterPro"/>
</dbReference>
<dbReference type="GO" id="GO:0045211">
    <property type="term" value="C:postsynaptic membrane"/>
    <property type="evidence" value="ECO:0007669"/>
    <property type="project" value="UniProtKB-SubCell"/>
</dbReference>
<dbReference type="SUPFAM" id="SSF53850">
    <property type="entry name" value="Periplasmic binding protein-like II"/>
    <property type="match status" value="1"/>
</dbReference>
<keyword evidence="3" id="KW-0812">Transmembrane</keyword>
<dbReference type="SUPFAM" id="SSF53822">
    <property type="entry name" value="Periplasmic binding protein-like I"/>
    <property type="match status" value="1"/>
</dbReference>
<dbReference type="Gene3D" id="3.40.190.10">
    <property type="entry name" value="Periplasmic binding protein-like II"/>
    <property type="match status" value="2"/>
</dbReference>
<comment type="subcellular location">
    <subcellularLocation>
        <location evidence="1">Membrane</location>
        <topology evidence="1">Multi-pass membrane protein</topology>
    </subcellularLocation>
    <subcellularLocation>
        <location evidence="13">Postsynaptic cell membrane</location>
    </subcellularLocation>
</comment>
<keyword evidence="8" id="KW-0675">Receptor</keyword>
<dbReference type="InterPro" id="IPR001828">
    <property type="entry name" value="ANF_lig-bd_rcpt"/>
</dbReference>
<evidence type="ECO:0000256" key="5">
    <source>
        <dbReference type="ARBA" id="ARBA00023018"/>
    </source>
</evidence>
<feature type="domain" description="Ionotropic glutamate receptor C-terminal" evidence="14">
    <location>
        <begin position="299"/>
        <end position="534"/>
    </location>
</feature>
<dbReference type="Pfam" id="PF00060">
    <property type="entry name" value="Lig_chan"/>
    <property type="match status" value="1"/>
</dbReference>
<proteinExistence type="predicted"/>
<comment type="caution">
    <text evidence="15">The sequence shown here is derived from an EMBL/GenBank/DDBJ whole genome shotgun (WGS) entry which is preliminary data.</text>
</comment>
<keyword evidence="9" id="KW-0325">Glycoprotein</keyword>
<evidence type="ECO:0000256" key="11">
    <source>
        <dbReference type="ARBA" id="ARBA00023286"/>
    </source>
</evidence>
<dbReference type="Pfam" id="PF01094">
    <property type="entry name" value="ANF_receptor"/>
    <property type="match status" value="1"/>
</dbReference>
<dbReference type="Gene3D" id="3.40.50.2300">
    <property type="match status" value="2"/>
</dbReference>
<evidence type="ECO:0000256" key="6">
    <source>
        <dbReference type="ARBA" id="ARBA00023065"/>
    </source>
</evidence>
<dbReference type="Proteomes" id="UP000663868">
    <property type="component" value="Unassembled WGS sequence"/>
</dbReference>
<evidence type="ECO:0000259" key="14">
    <source>
        <dbReference type="SMART" id="SM00079"/>
    </source>
</evidence>
<dbReference type="EMBL" id="CAJNOE010002723">
    <property type="protein sequence ID" value="CAF1491265.1"/>
    <property type="molecule type" value="Genomic_DNA"/>
</dbReference>
<evidence type="ECO:0000256" key="3">
    <source>
        <dbReference type="ARBA" id="ARBA00022692"/>
    </source>
</evidence>
<dbReference type="InterPro" id="IPR001320">
    <property type="entry name" value="Iontro_rcpt_C"/>
</dbReference>
<keyword evidence="10" id="KW-0628">Postsynaptic cell membrane</keyword>
<keyword evidence="2" id="KW-0813">Transport</keyword>
<keyword evidence="12" id="KW-0407">Ion channel</keyword>
<evidence type="ECO:0000256" key="10">
    <source>
        <dbReference type="ARBA" id="ARBA00023257"/>
    </source>
</evidence>
<organism evidence="15 17">
    <name type="scientific">Adineta steineri</name>
    <dbReference type="NCBI Taxonomy" id="433720"/>
    <lineage>
        <taxon>Eukaryota</taxon>
        <taxon>Metazoa</taxon>
        <taxon>Spiralia</taxon>
        <taxon>Gnathifera</taxon>
        <taxon>Rotifera</taxon>
        <taxon>Eurotatoria</taxon>
        <taxon>Bdelloidea</taxon>
        <taxon>Adinetida</taxon>
        <taxon>Adinetidae</taxon>
        <taxon>Adineta</taxon>
    </lineage>
</organism>
<name>A0A815SES2_9BILA</name>
<evidence type="ECO:0000313" key="15">
    <source>
        <dbReference type="EMBL" id="CAF1491265.1"/>
    </source>
</evidence>
<keyword evidence="11" id="KW-1071">Ligand-gated ion channel</keyword>
<dbReference type="InterPro" id="IPR028082">
    <property type="entry name" value="Peripla_BP_I"/>
</dbReference>
<evidence type="ECO:0000313" key="17">
    <source>
        <dbReference type="Proteomes" id="UP000663860"/>
    </source>
</evidence>
<evidence type="ECO:0000256" key="13">
    <source>
        <dbReference type="ARBA" id="ARBA00034100"/>
    </source>
</evidence>
<evidence type="ECO:0000256" key="9">
    <source>
        <dbReference type="ARBA" id="ARBA00023180"/>
    </source>
</evidence>
<evidence type="ECO:0000313" key="16">
    <source>
        <dbReference type="EMBL" id="CAF3907279.1"/>
    </source>
</evidence>
<evidence type="ECO:0000256" key="12">
    <source>
        <dbReference type="ARBA" id="ARBA00023303"/>
    </source>
</evidence>
<sequence length="564" mass="62144">MMMIILSQQYNITVDEQYLEWQSAQINGSEVDAIRSVCQTLSNWNIVGIVGPELSSETPITAEYGEKVGIPIVSYSATDPGLSNRSIYPAFYRTVPSDSVATIAIIKLFIRFQWNSCIIIYQNDAFGIDGSNAINNAFNNNNLTVVNQIMFNIDTLTFQSDLKTSSVSSSTRIVILWASSIYTNLILQNALNAGVVGPQFMWILSTSISLNSFNQSFYPDLTGILTIEPSIAKYEPETFPGSTQVNSYALFAFDATCFVPVLSYVDYTGWQQYHGGSVIIWPGQSLSILTGNAQLNGIKLRIGVIPSDPFTMVKIVIDQYGQNQTQLTGYCMDLISLLQANLGFIPNIQLAPSGVTYDGLMGMIPNVYDIVVADTTVTPERREVVDFSQGFFSNAISILILTNPAVQIDLLAFLKPFSTGLWLLILDNEELKEQSIISLCAMSVWYSYGNLIGYGAGFDLQTGPGRLLTAGLFMLNVVLLASYIANLASDLTLQNSQSPISGLDDIKAGKIPFNRLGIQVGTSNEDFYLTEISNNQTNFYPLYSKQQLYDSLLNDIIDARPFQP</sequence>
<dbReference type="PANTHER" id="PTHR18966">
    <property type="entry name" value="IONOTROPIC GLUTAMATE RECEPTOR"/>
    <property type="match status" value="1"/>
</dbReference>
<evidence type="ECO:0000256" key="2">
    <source>
        <dbReference type="ARBA" id="ARBA00022448"/>
    </source>
</evidence>
<dbReference type="InterPro" id="IPR019594">
    <property type="entry name" value="Glu/Gly-bd"/>
</dbReference>
<dbReference type="Pfam" id="PF10613">
    <property type="entry name" value="Lig_chan-Glu_bd"/>
    <property type="match status" value="1"/>
</dbReference>
<keyword evidence="7" id="KW-0472">Membrane</keyword>
<dbReference type="InterPro" id="IPR015683">
    <property type="entry name" value="Ionotropic_Glu_rcpt"/>
</dbReference>
<dbReference type="GO" id="GO:0015276">
    <property type="term" value="F:ligand-gated monoatomic ion channel activity"/>
    <property type="evidence" value="ECO:0007669"/>
    <property type="project" value="InterPro"/>
</dbReference>
<evidence type="ECO:0000256" key="1">
    <source>
        <dbReference type="ARBA" id="ARBA00004141"/>
    </source>
</evidence>
<keyword evidence="4" id="KW-1133">Transmembrane helix</keyword>
<dbReference type="InterPro" id="IPR000337">
    <property type="entry name" value="GPCR_3"/>
</dbReference>
<protein>
    <recommendedName>
        <fullName evidence="14">Ionotropic glutamate receptor C-terminal domain-containing protein</fullName>
    </recommendedName>
</protein>
<accession>A0A815SES2</accession>